<keyword evidence="1" id="KW-0812">Transmembrane</keyword>
<accession>A0AA39I966</accession>
<proteinExistence type="predicted"/>
<feature type="transmembrane region" description="Helical" evidence="1">
    <location>
        <begin position="14"/>
        <end position="38"/>
    </location>
</feature>
<keyword evidence="1" id="KW-1133">Transmembrane helix</keyword>
<organism evidence="2 3">
    <name type="scientific">Steinernema hermaphroditum</name>
    <dbReference type="NCBI Taxonomy" id="289476"/>
    <lineage>
        <taxon>Eukaryota</taxon>
        <taxon>Metazoa</taxon>
        <taxon>Ecdysozoa</taxon>
        <taxon>Nematoda</taxon>
        <taxon>Chromadorea</taxon>
        <taxon>Rhabditida</taxon>
        <taxon>Tylenchina</taxon>
        <taxon>Panagrolaimomorpha</taxon>
        <taxon>Strongyloidoidea</taxon>
        <taxon>Steinernematidae</taxon>
        <taxon>Steinernema</taxon>
    </lineage>
</organism>
<comment type="caution">
    <text evidence="2">The sequence shown here is derived from an EMBL/GenBank/DDBJ whole genome shotgun (WGS) entry which is preliminary data.</text>
</comment>
<protein>
    <submittedName>
        <fullName evidence="2">Uncharacterized protein</fullName>
    </submittedName>
</protein>
<keyword evidence="1" id="KW-0472">Membrane</keyword>
<evidence type="ECO:0000313" key="3">
    <source>
        <dbReference type="Proteomes" id="UP001175271"/>
    </source>
</evidence>
<keyword evidence="3" id="KW-1185">Reference proteome</keyword>
<evidence type="ECO:0000313" key="2">
    <source>
        <dbReference type="EMBL" id="KAK0419306.1"/>
    </source>
</evidence>
<dbReference type="AlphaFoldDB" id="A0AA39I966"/>
<evidence type="ECO:0000256" key="1">
    <source>
        <dbReference type="SAM" id="Phobius"/>
    </source>
</evidence>
<dbReference type="EMBL" id="JAUCMV010000002">
    <property type="protein sequence ID" value="KAK0419306.1"/>
    <property type="molecule type" value="Genomic_DNA"/>
</dbReference>
<reference evidence="2" key="1">
    <citation type="submission" date="2023-06" db="EMBL/GenBank/DDBJ databases">
        <title>Genomic analysis of the entomopathogenic nematode Steinernema hermaphroditum.</title>
        <authorList>
            <person name="Schwarz E.M."/>
            <person name="Heppert J.K."/>
            <person name="Baniya A."/>
            <person name="Schwartz H.T."/>
            <person name="Tan C.-H."/>
            <person name="Antoshechkin I."/>
            <person name="Sternberg P.W."/>
            <person name="Goodrich-Blair H."/>
            <person name="Dillman A.R."/>
        </authorList>
    </citation>
    <scope>NUCLEOTIDE SEQUENCE</scope>
    <source>
        <strain evidence="2">PS9179</strain>
        <tissue evidence="2">Whole animal</tissue>
    </source>
</reference>
<dbReference type="Proteomes" id="UP001175271">
    <property type="component" value="Unassembled WGS sequence"/>
</dbReference>
<name>A0AA39I966_9BILA</name>
<sequence>MGEYNGDSEKTVEIILIIIAVISVLVVISSIVGSVYCCMCGSRKGQQNAIVLNDPKVIEAYRNEQAQKYEPVGDPNQARQQPDTVVYVL</sequence>
<gene>
    <name evidence="2" type="ORF">QR680_014072</name>
</gene>